<comment type="caution">
    <text evidence="1">The sequence shown here is derived from an EMBL/GenBank/DDBJ whole genome shotgun (WGS) entry which is preliminary data.</text>
</comment>
<protein>
    <recommendedName>
        <fullName evidence="3">DUF4132 domain-containing protein</fullName>
    </recommendedName>
</protein>
<evidence type="ECO:0000313" key="1">
    <source>
        <dbReference type="EMBL" id="GAA2412983.1"/>
    </source>
</evidence>
<evidence type="ECO:0000313" key="2">
    <source>
        <dbReference type="Proteomes" id="UP001501231"/>
    </source>
</evidence>
<organism evidence="1 2">
    <name type="scientific">Actinomadura vinacea</name>
    <dbReference type="NCBI Taxonomy" id="115336"/>
    <lineage>
        <taxon>Bacteria</taxon>
        <taxon>Bacillati</taxon>
        <taxon>Actinomycetota</taxon>
        <taxon>Actinomycetes</taxon>
        <taxon>Streptosporangiales</taxon>
        <taxon>Thermomonosporaceae</taxon>
        <taxon>Actinomadura</taxon>
    </lineage>
</organism>
<keyword evidence="2" id="KW-1185">Reference proteome</keyword>
<gene>
    <name evidence="1" type="ORF">GCM10010191_23300</name>
</gene>
<sequence>MQSSPEPPEHGPGELPEDIAAWLAEHELDCRRTARRWIAHSAAVPAAVLRRLWPDPAWRQVLRGTVVGTRDGAPGSPVTVAGLLTGLGEEHTEVLALDGVIGRIGDEHLVFAHHQDIPDLEAAGRVAREHGLRLWSVQLDSNGYPWRPQEPQLAARFDWVRAWQLRNALALVGPDTAEGLDAPGHPAEQAVRARVHHHPALGGRPVIRLLSDTEAAGADLLAGSLGCPPAEPGPALLAAARHPLLGYPAWALVHDPDSAGAALSGLKSLNEARRAAAGNPQTAFEKLRRHAAGGGLPASHAPAFWVEAMSVFGDPAVPGASGNALVRRCGALAAPPAGRLREDPALWHALVRAGMADAEEFARALADREGPEAAHEAFREIALHRMTGAPRFKTLREFAAAAGRDGVEHDARDLADIIKRQGGLHDLPDAAFKGKRRAFVHLARSDDWCLRVLFGSRLQMEILAWHDLLEPLLADTAVAARLRGGVLWPESSATRWVGETYGREWGGWSAKVRLRLLDFLAPVLVEEDEGLVVGDGWTDLNALDVLCAHGVPLAQPVREISLTSWYRSGKDRRRPLDHVAADPRFRDLLKAEVAAFDGAPEPAPPPRNEPPPPPFAREQLLEFPALAPIVAEVFPDLADAVGSPADPMLRRALQDFGVCLDGAPSGRLATLRSMRTAAARLRGEDAGRASGVPVPGVHWALLIEHVGAVAVRAASPATPDAEREALVDFLRVWAEMPFITDPGRRWQYGTVTDVPDEVGEAVLLYRGDRGRTGTALGIARDALWFVRPAPGAGDPDPLRDATGLLLDIDPGWATPERISAFARTLAQRGPLRWGKPAQEGAERLAAVLAPEHPDPVWAPQRADATLILSGFPGAEGPLTAERRKILKLRAAEEPEARSRLAVLDGPQRLRLAASVPPPDPAAWWKKNGWDGAAERVAAAWHGCGEGPAAFAPAVTHDLVGFLYSRLQTASQSAAHVDARLATLARPGASPQLTEDAGNNFRWNRFQERPEPDHSRIAHELREVQLVAWAATRMPSGHPALRGLPDLLRLLRERLGHSEVLLRATLHWRAQHDPKSGLAGLEELFGPSTRLPGVGGLVHDDGVFIAIPWPRSPDQAPEVLVRPAALRARGSSPARTALAATDPGFAWLEAQLGLVFDEDFARLAGRAASSPVPDGEYEANPAFSAPGLVEKVAAELTVGPDAAALYLQLATMTDPTDRLVRRWNRWSAERHGKAEGELLGVGAIMPCTEAEREMLPGRSTVLPGPLTECRPLGSKESGAWVMEAYKRRLYPAIPEPVRGMDLVMARGLPHRPPHELFALAWDEVRPA</sequence>
<name>A0ABP5VXT6_9ACTN</name>
<proteinExistence type="predicted"/>
<accession>A0ABP5VXT6</accession>
<dbReference type="Proteomes" id="UP001501231">
    <property type="component" value="Unassembled WGS sequence"/>
</dbReference>
<evidence type="ECO:0008006" key="3">
    <source>
        <dbReference type="Google" id="ProtNLM"/>
    </source>
</evidence>
<dbReference type="EMBL" id="BAAARW010000008">
    <property type="protein sequence ID" value="GAA2412983.1"/>
    <property type="molecule type" value="Genomic_DNA"/>
</dbReference>
<dbReference type="RefSeq" id="WP_344588766.1">
    <property type="nucleotide sequence ID" value="NZ_BAAARW010000008.1"/>
</dbReference>
<reference evidence="2" key="1">
    <citation type="journal article" date="2019" name="Int. J. Syst. Evol. Microbiol.">
        <title>The Global Catalogue of Microorganisms (GCM) 10K type strain sequencing project: providing services to taxonomists for standard genome sequencing and annotation.</title>
        <authorList>
            <consortium name="The Broad Institute Genomics Platform"/>
            <consortium name="The Broad Institute Genome Sequencing Center for Infectious Disease"/>
            <person name="Wu L."/>
            <person name="Ma J."/>
        </authorList>
    </citation>
    <scope>NUCLEOTIDE SEQUENCE [LARGE SCALE GENOMIC DNA]</scope>
    <source>
        <strain evidence="2">JCM 3325</strain>
    </source>
</reference>